<sequence length="374" mass="38735">MRLSLIIVLLSVIASAVFSAPAVPLRGTLKDVAVESSSSSSSSSSSTSTAAPKKVSRNSAREGGVDGEEGKDQENSEGDTGSEKDDQQTGGGVSGVGGAGGSSPEAGTDDQKTEASGGSKEEEEDEEDGTSGNTSSADTSAAATQTPSTPATTGATSEETTTSKEECGTSFVMWFGEGTPVTTMKCGDYTIVYAPVKGNANPEPRYVSGEVKSVTFSNSDSTVKINIDGKEFSTLSTDSSSPSKPSEGDSEEESKIKSRSKRSLQEEEGSGSSETMSTVDLFSFTLNGGKRIEVAVPSSSETGKRDKYSLVADDKTFYTGSNSGTDSGIYKLDESGNLVDKDNNVLLKDAGSSAFGFRYIIPSVFAIFAAFFML</sequence>
<dbReference type="EMBL" id="FJ490069">
    <property type="protein sequence ID" value="ACN87713.1"/>
    <property type="molecule type" value="Genomic_DNA"/>
</dbReference>
<reference evidence="3" key="1">
    <citation type="journal article" date="2009" name="Exp. Parasitol.">
        <title>Cryptosporidium fayeri: diversity within the GP60 locus of isolates from different marsupial hosts.</title>
        <authorList>
            <person name="Power M.L."/>
            <person name="Cheung-Kwok-Sang C."/>
            <person name="Slade M."/>
            <person name="Williamson S."/>
        </authorList>
    </citation>
    <scope>NUCLEOTIDE SEQUENCE</scope>
    <source>
        <strain evidence="3">7-335</strain>
    </source>
</reference>
<organism evidence="3">
    <name type="scientific">Cryptosporidium fayeri</name>
    <dbReference type="NCBI Taxonomy" id="582425"/>
    <lineage>
        <taxon>Eukaryota</taxon>
        <taxon>Sar</taxon>
        <taxon>Alveolata</taxon>
        <taxon>Apicomplexa</taxon>
        <taxon>Conoidasida</taxon>
        <taxon>Coccidia</taxon>
        <taxon>Eucoccidiorida</taxon>
        <taxon>Eimeriorina</taxon>
        <taxon>Cryptosporidiidae</taxon>
        <taxon>Cryptosporidium</taxon>
    </lineage>
</organism>
<name>C0JWF0_9CRYT</name>
<feature type="region of interest" description="Disordered" evidence="1">
    <location>
        <begin position="232"/>
        <end position="275"/>
    </location>
</feature>
<proteinExistence type="predicted"/>
<feature type="compositionally biased region" description="Low complexity" evidence="1">
    <location>
        <begin position="233"/>
        <end position="245"/>
    </location>
</feature>
<accession>C0JWF0</accession>
<dbReference type="Pfam" id="PF11025">
    <property type="entry name" value="GP40"/>
    <property type="match status" value="1"/>
</dbReference>
<feature type="domain" description="Glycoprotein 60 Cryptosporidium spp" evidence="2">
    <location>
        <begin position="162"/>
        <end position="332"/>
    </location>
</feature>
<evidence type="ECO:0000256" key="1">
    <source>
        <dbReference type="SAM" id="MobiDB-lite"/>
    </source>
</evidence>
<feature type="region of interest" description="Disordered" evidence="1">
    <location>
        <begin position="34"/>
        <end position="169"/>
    </location>
</feature>
<feature type="compositionally biased region" description="Basic and acidic residues" evidence="1">
    <location>
        <begin position="59"/>
        <end position="74"/>
    </location>
</feature>
<evidence type="ECO:0000313" key="3">
    <source>
        <dbReference type="EMBL" id="ACN87713.1"/>
    </source>
</evidence>
<dbReference type="InterPro" id="IPR021035">
    <property type="entry name" value="Glycop-60_Cryptosporidium"/>
</dbReference>
<feature type="compositionally biased region" description="Low complexity" evidence="1">
    <location>
        <begin position="36"/>
        <end position="49"/>
    </location>
</feature>
<feature type="compositionally biased region" description="Low complexity" evidence="1">
    <location>
        <begin position="130"/>
        <end position="160"/>
    </location>
</feature>
<protein>
    <submittedName>
        <fullName evidence="3">Glycoprotein 60</fullName>
    </submittedName>
</protein>
<evidence type="ECO:0000259" key="2">
    <source>
        <dbReference type="Pfam" id="PF11025"/>
    </source>
</evidence>
<dbReference type="AlphaFoldDB" id="C0JWF0"/>
<feature type="compositionally biased region" description="Gly residues" evidence="1">
    <location>
        <begin position="89"/>
        <end position="101"/>
    </location>
</feature>